<keyword evidence="7 9" id="KW-1133">Transmembrane helix</keyword>
<dbReference type="PANTHER" id="PTHR30413:SF8">
    <property type="entry name" value="TRANSPORT PERMEASE PROTEIN"/>
    <property type="match status" value="1"/>
</dbReference>
<feature type="transmembrane region" description="Helical" evidence="9">
    <location>
        <begin position="85"/>
        <end position="102"/>
    </location>
</feature>
<evidence type="ECO:0000256" key="7">
    <source>
        <dbReference type="ARBA" id="ARBA00022989"/>
    </source>
</evidence>
<comment type="subcellular location">
    <subcellularLocation>
        <location evidence="1">Cell inner membrane</location>
        <topology evidence="1">Multi-pass membrane protein</topology>
    </subcellularLocation>
    <subcellularLocation>
        <location evidence="9">Cell membrane</location>
        <topology evidence="9">Multi-pass membrane protein</topology>
    </subcellularLocation>
</comment>
<name>A0A212K0W1_9BACT</name>
<dbReference type="GO" id="GO:0140359">
    <property type="term" value="F:ABC-type transporter activity"/>
    <property type="evidence" value="ECO:0007669"/>
    <property type="project" value="InterPro"/>
</dbReference>
<feature type="transmembrane region" description="Helical" evidence="9">
    <location>
        <begin position="123"/>
        <end position="151"/>
    </location>
</feature>
<keyword evidence="6 9" id="KW-0812">Transmembrane</keyword>
<keyword evidence="8 9" id="KW-0472">Membrane</keyword>
<dbReference type="GO" id="GO:0005886">
    <property type="term" value="C:plasma membrane"/>
    <property type="evidence" value="ECO:0007669"/>
    <property type="project" value="UniProtKB-SubCell"/>
</dbReference>
<keyword evidence="5" id="KW-0997">Cell inner membrane</keyword>
<keyword evidence="4 9" id="KW-1003">Cell membrane</keyword>
<reference evidence="11" key="1">
    <citation type="submission" date="2016-04" db="EMBL/GenBank/DDBJ databases">
        <authorList>
            <person name="Evans L.H."/>
            <person name="Alamgir A."/>
            <person name="Owens N."/>
            <person name="Weber N.D."/>
            <person name="Virtaneva K."/>
            <person name="Barbian K."/>
            <person name="Babar A."/>
            <person name="Rosenke K."/>
        </authorList>
    </citation>
    <scope>NUCLEOTIDE SEQUENCE</scope>
    <source>
        <strain evidence="11">86-1</strain>
    </source>
</reference>
<evidence type="ECO:0000313" key="11">
    <source>
        <dbReference type="EMBL" id="SBW05354.1"/>
    </source>
</evidence>
<organism evidence="11">
    <name type="scientific">uncultured Dysgonomonas sp</name>
    <dbReference type="NCBI Taxonomy" id="206096"/>
    <lineage>
        <taxon>Bacteria</taxon>
        <taxon>Pseudomonadati</taxon>
        <taxon>Bacteroidota</taxon>
        <taxon>Bacteroidia</taxon>
        <taxon>Bacteroidales</taxon>
        <taxon>Dysgonomonadaceae</taxon>
        <taxon>Dysgonomonas</taxon>
        <taxon>environmental samples</taxon>
    </lineage>
</organism>
<dbReference type="RefSeq" id="WP_296943433.1">
    <property type="nucleotide sequence ID" value="NZ_LT599032.1"/>
</dbReference>
<dbReference type="EMBL" id="FLUM01000003">
    <property type="protein sequence ID" value="SBW05354.1"/>
    <property type="molecule type" value="Genomic_DNA"/>
</dbReference>
<evidence type="ECO:0000256" key="2">
    <source>
        <dbReference type="ARBA" id="ARBA00007783"/>
    </source>
</evidence>
<comment type="similarity">
    <text evidence="2 9">Belongs to the ABC-2 integral membrane protein family.</text>
</comment>
<feature type="transmembrane region" description="Helical" evidence="9">
    <location>
        <begin position="163"/>
        <end position="186"/>
    </location>
</feature>
<evidence type="ECO:0000256" key="9">
    <source>
        <dbReference type="RuleBase" id="RU361157"/>
    </source>
</evidence>
<dbReference type="InterPro" id="IPR047817">
    <property type="entry name" value="ABC2_TM_bact-type"/>
</dbReference>
<protein>
    <recommendedName>
        <fullName evidence="9">Transport permease protein</fullName>
    </recommendedName>
</protein>
<dbReference type="Pfam" id="PF01061">
    <property type="entry name" value="ABC2_membrane"/>
    <property type="match status" value="1"/>
</dbReference>
<keyword evidence="3 9" id="KW-0813">Transport</keyword>
<feature type="transmembrane region" description="Helical" evidence="9">
    <location>
        <begin position="253"/>
        <end position="276"/>
    </location>
</feature>
<evidence type="ECO:0000256" key="4">
    <source>
        <dbReference type="ARBA" id="ARBA00022475"/>
    </source>
</evidence>
<dbReference type="PROSITE" id="PS51012">
    <property type="entry name" value="ABC_TM2"/>
    <property type="match status" value="1"/>
</dbReference>
<evidence type="ECO:0000256" key="1">
    <source>
        <dbReference type="ARBA" id="ARBA00004429"/>
    </source>
</evidence>
<dbReference type="AlphaFoldDB" id="A0A212K0W1"/>
<evidence type="ECO:0000256" key="6">
    <source>
        <dbReference type="ARBA" id="ARBA00022692"/>
    </source>
</evidence>
<accession>A0A212K0W1</accession>
<feature type="transmembrane region" description="Helical" evidence="9">
    <location>
        <begin position="198"/>
        <end position="219"/>
    </location>
</feature>
<evidence type="ECO:0000256" key="8">
    <source>
        <dbReference type="ARBA" id="ARBA00023136"/>
    </source>
</evidence>
<dbReference type="InterPro" id="IPR013525">
    <property type="entry name" value="ABC2_TM"/>
</dbReference>
<evidence type="ECO:0000256" key="5">
    <source>
        <dbReference type="ARBA" id="ARBA00022519"/>
    </source>
</evidence>
<proteinExistence type="inferred from homology"/>
<evidence type="ECO:0000259" key="10">
    <source>
        <dbReference type="PROSITE" id="PS51012"/>
    </source>
</evidence>
<feature type="domain" description="ABC transmembrane type-2" evidence="10">
    <location>
        <begin position="50"/>
        <end position="279"/>
    </location>
</feature>
<dbReference type="GO" id="GO:0015920">
    <property type="term" value="P:lipopolysaccharide transport"/>
    <property type="evidence" value="ECO:0007669"/>
    <property type="project" value="TreeGrafter"/>
</dbReference>
<gene>
    <name evidence="11" type="ORF">KL86DYS1_31090</name>
</gene>
<sequence length="287" mass="32710">MESEKEHWDIIIKPRESNFSLNFGETWKYRDLIKRYIHRDIVTAYKQTVLGPLWYIIQPLFTTIMYMFVFAGIANIPTDGLPQPLFYLSGILIWNYFAECLGRAQGTFLGNAGVFSKVYFPRMVVPISGAISTMLKLAIQVITFAVIYLYFHYAEGTNIAPNIYILLFPLLILMTACFAIGTGIIISSMTTKYRDMGILIGFLVSLWMYITPIIYPLSIMSERYSEYKWIIALNPLTPIVETFRFATMGTGEFSWASLGYSFGVTVVVLIAGIGIFNKVERNFIDVV</sequence>
<feature type="transmembrane region" description="Helical" evidence="9">
    <location>
        <begin position="53"/>
        <end position="73"/>
    </location>
</feature>
<dbReference type="PANTHER" id="PTHR30413">
    <property type="entry name" value="INNER MEMBRANE TRANSPORT PERMEASE"/>
    <property type="match status" value="1"/>
</dbReference>
<evidence type="ECO:0000256" key="3">
    <source>
        <dbReference type="ARBA" id="ARBA00022448"/>
    </source>
</evidence>